<evidence type="ECO:0000313" key="2">
    <source>
        <dbReference type="Proteomes" id="UP000245626"/>
    </source>
</evidence>
<keyword evidence="2" id="KW-1185">Reference proteome</keyword>
<accession>A0ACD0NTA9</accession>
<dbReference type="Proteomes" id="UP000245626">
    <property type="component" value="Unassembled WGS sequence"/>
</dbReference>
<name>A0ACD0NTA9_9BASI</name>
<reference evidence="1 2" key="1">
    <citation type="journal article" date="2018" name="Mol. Biol. Evol.">
        <title>Broad Genomic Sampling Reveals a Smut Pathogenic Ancestry of the Fungal Clade Ustilaginomycotina.</title>
        <authorList>
            <person name="Kijpornyongpan T."/>
            <person name="Mondo S.J."/>
            <person name="Barry K."/>
            <person name="Sandor L."/>
            <person name="Lee J."/>
            <person name="Lipzen A."/>
            <person name="Pangilinan J."/>
            <person name="LaButti K."/>
            <person name="Hainaut M."/>
            <person name="Henrissat B."/>
            <person name="Grigoriev I.V."/>
            <person name="Spatafora J.W."/>
            <person name="Aime M.C."/>
        </authorList>
    </citation>
    <scope>NUCLEOTIDE SEQUENCE [LARGE SCALE GENOMIC DNA]</scope>
    <source>
        <strain evidence="1 2">SA 807</strain>
    </source>
</reference>
<protein>
    <submittedName>
        <fullName evidence="1">Uncharacterized protein</fullName>
    </submittedName>
</protein>
<gene>
    <name evidence="1" type="ORF">IE53DRAFT_318313</name>
</gene>
<proteinExistence type="predicted"/>
<evidence type="ECO:0000313" key="1">
    <source>
        <dbReference type="EMBL" id="PWN49048.1"/>
    </source>
</evidence>
<dbReference type="EMBL" id="KZ820105">
    <property type="protein sequence ID" value="PWN49048.1"/>
    <property type="molecule type" value="Genomic_DNA"/>
</dbReference>
<sequence length="243" mass="26297">MRSGPTSFSAPPPLPSSKSPSASSSASPSSSSPSKSGPIPSPTLGTDLTPERILSHFQQPPFPSQNVLGNDSEIATRAMTHESYKYGKEGQNRRLAFLGRRSLKLSLTLFLHTLSTSPKTSQSTKDWALKLLSDPPKVEEMITTQKLGDRIGRELGLEKVMRWTPALSDGQFGPKETGLFKVRGVCLEALLGAILHNSGADKARLFFNSKVLPSLVEQFFPEDTPTEAKELCETLANEAGESL</sequence>
<organism evidence="1 2">
    <name type="scientific">Violaceomyces palustris</name>
    <dbReference type="NCBI Taxonomy" id="1673888"/>
    <lineage>
        <taxon>Eukaryota</taxon>
        <taxon>Fungi</taxon>
        <taxon>Dikarya</taxon>
        <taxon>Basidiomycota</taxon>
        <taxon>Ustilaginomycotina</taxon>
        <taxon>Ustilaginomycetes</taxon>
        <taxon>Violaceomycetales</taxon>
        <taxon>Violaceomycetaceae</taxon>
        <taxon>Violaceomyces</taxon>
    </lineage>
</organism>